<dbReference type="Proteomes" id="UP000298021">
    <property type="component" value="Unassembled WGS sequence"/>
</dbReference>
<evidence type="ECO:0000313" key="2">
    <source>
        <dbReference type="EMBL" id="TGD22723.1"/>
    </source>
</evidence>
<gene>
    <name evidence="2" type="ORF">EGT49_08050</name>
</gene>
<organism evidence="2 3">
    <name type="scientific">Companilactobacillus suantsaicola</name>
    <dbReference type="NCBI Taxonomy" id="2487723"/>
    <lineage>
        <taxon>Bacteria</taxon>
        <taxon>Bacillati</taxon>
        <taxon>Bacillota</taxon>
        <taxon>Bacilli</taxon>
        <taxon>Lactobacillales</taxon>
        <taxon>Lactobacillaceae</taxon>
        <taxon>Companilactobacillus</taxon>
    </lineage>
</organism>
<evidence type="ECO:0000259" key="1">
    <source>
        <dbReference type="Pfam" id="PF13338"/>
    </source>
</evidence>
<keyword evidence="3" id="KW-1185">Reference proteome</keyword>
<dbReference type="InterPro" id="IPR025159">
    <property type="entry name" value="AbiEi_N"/>
</dbReference>
<dbReference type="EMBL" id="RKLY01000019">
    <property type="protein sequence ID" value="TGD22723.1"/>
    <property type="molecule type" value="Genomic_DNA"/>
</dbReference>
<reference evidence="2 3" key="1">
    <citation type="submission" date="2018-10" db="EMBL/GenBank/DDBJ databases">
        <title>Lactobacillus sp. R7 and Lactobacillus sp. R19 isolated from fermented mustard green product of Taiwan.</title>
        <authorList>
            <person name="Lin S.-T."/>
        </authorList>
    </citation>
    <scope>NUCLEOTIDE SEQUENCE [LARGE SCALE GENOMIC DNA]</scope>
    <source>
        <strain evidence="2 3">BCRC 81127</strain>
    </source>
</reference>
<protein>
    <submittedName>
        <fullName evidence="2">Abortive infection protein</fullName>
    </submittedName>
</protein>
<sequence length="196" mass="23076">MTAEKIKSFLRENNGQITRKDAENLNIYPTVLSRLVKSGQLERVERGVYIDPNIFEDDMFVLQYKYSKGIYFKDTSLFLHGMIDRTPDKYDMNFPSQYSNSDLKKYPIRMHRQIDSLYTMGIEEIQSPGNHLIKTYNIERTLCDIVRGRDKSDMETIKQAMNSYIDRPDKNLGQLFDYAKKLKVEKIIGTYMEILL</sequence>
<comment type="caution">
    <text evidence="2">The sequence shown here is derived from an EMBL/GenBank/DDBJ whole genome shotgun (WGS) entry which is preliminary data.</text>
</comment>
<name>A0A4Z0JLL5_9LACO</name>
<dbReference type="RefSeq" id="WP_135373230.1">
    <property type="nucleotide sequence ID" value="NZ_RKLY01000019.1"/>
</dbReference>
<evidence type="ECO:0000313" key="3">
    <source>
        <dbReference type="Proteomes" id="UP000298021"/>
    </source>
</evidence>
<proteinExistence type="predicted"/>
<dbReference type="Pfam" id="PF13338">
    <property type="entry name" value="AbiEi_4"/>
    <property type="match status" value="1"/>
</dbReference>
<dbReference type="OrthoDB" id="9801429at2"/>
<dbReference type="AlphaFoldDB" id="A0A4Z0JLL5"/>
<feature type="domain" description="AbiEi antitoxin N-terminal" evidence="1">
    <location>
        <begin position="4"/>
        <end position="49"/>
    </location>
</feature>
<accession>A0A4Z0JLL5</accession>